<dbReference type="HOGENOM" id="CLU_1017032_0_0_1"/>
<name>A2YG91_ORYSI</name>
<protein>
    <submittedName>
        <fullName evidence="2">Uncharacterized protein</fullName>
    </submittedName>
</protein>
<feature type="region of interest" description="Disordered" evidence="1">
    <location>
        <begin position="1"/>
        <end position="65"/>
    </location>
</feature>
<organism evidence="2 3">
    <name type="scientific">Oryza sativa subsp. indica</name>
    <name type="common">Rice</name>
    <dbReference type="NCBI Taxonomy" id="39946"/>
    <lineage>
        <taxon>Eukaryota</taxon>
        <taxon>Viridiplantae</taxon>
        <taxon>Streptophyta</taxon>
        <taxon>Embryophyta</taxon>
        <taxon>Tracheophyta</taxon>
        <taxon>Spermatophyta</taxon>
        <taxon>Magnoliopsida</taxon>
        <taxon>Liliopsida</taxon>
        <taxon>Poales</taxon>
        <taxon>Poaceae</taxon>
        <taxon>BOP clade</taxon>
        <taxon>Oryzoideae</taxon>
        <taxon>Oryzeae</taxon>
        <taxon>Oryzinae</taxon>
        <taxon>Oryza</taxon>
        <taxon>Oryza sativa</taxon>
    </lineage>
</organism>
<accession>A2YG91</accession>
<dbReference type="EMBL" id="CM000131">
    <property type="protein sequence ID" value="EAZ02102.1"/>
    <property type="molecule type" value="Genomic_DNA"/>
</dbReference>
<proteinExistence type="predicted"/>
<evidence type="ECO:0000313" key="3">
    <source>
        <dbReference type="Proteomes" id="UP000007015"/>
    </source>
</evidence>
<dbReference type="Gramene" id="BGIOSGA023472-TA">
    <property type="protein sequence ID" value="BGIOSGA023472-PA"/>
    <property type="gene ID" value="BGIOSGA023472"/>
</dbReference>
<dbReference type="Proteomes" id="UP000007015">
    <property type="component" value="Chromosome 6"/>
</dbReference>
<reference evidence="2 3" key="1">
    <citation type="journal article" date="2005" name="PLoS Biol.">
        <title>The genomes of Oryza sativa: a history of duplications.</title>
        <authorList>
            <person name="Yu J."/>
            <person name="Wang J."/>
            <person name="Lin W."/>
            <person name="Li S."/>
            <person name="Li H."/>
            <person name="Zhou J."/>
            <person name="Ni P."/>
            <person name="Dong W."/>
            <person name="Hu S."/>
            <person name="Zeng C."/>
            <person name="Zhang J."/>
            <person name="Zhang Y."/>
            <person name="Li R."/>
            <person name="Xu Z."/>
            <person name="Li S."/>
            <person name="Li X."/>
            <person name="Zheng H."/>
            <person name="Cong L."/>
            <person name="Lin L."/>
            <person name="Yin J."/>
            <person name="Geng J."/>
            <person name="Li G."/>
            <person name="Shi J."/>
            <person name="Liu J."/>
            <person name="Lv H."/>
            <person name="Li J."/>
            <person name="Wang J."/>
            <person name="Deng Y."/>
            <person name="Ran L."/>
            <person name="Shi X."/>
            <person name="Wang X."/>
            <person name="Wu Q."/>
            <person name="Li C."/>
            <person name="Ren X."/>
            <person name="Wang J."/>
            <person name="Wang X."/>
            <person name="Li D."/>
            <person name="Liu D."/>
            <person name="Zhang X."/>
            <person name="Ji Z."/>
            <person name="Zhao W."/>
            <person name="Sun Y."/>
            <person name="Zhang Z."/>
            <person name="Bao J."/>
            <person name="Han Y."/>
            <person name="Dong L."/>
            <person name="Ji J."/>
            <person name="Chen P."/>
            <person name="Wu S."/>
            <person name="Liu J."/>
            <person name="Xiao Y."/>
            <person name="Bu D."/>
            <person name="Tan J."/>
            <person name="Yang L."/>
            <person name="Ye C."/>
            <person name="Zhang J."/>
            <person name="Xu J."/>
            <person name="Zhou Y."/>
            <person name="Yu Y."/>
            <person name="Zhang B."/>
            <person name="Zhuang S."/>
            <person name="Wei H."/>
            <person name="Liu B."/>
            <person name="Lei M."/>
            <person name="Yu H."/>
            <person name="Li Y."/>
            <person name="Xu H."/>
            <person name="Wei S."/>
            <person name="He X."/>
            <person name="Fang L."/>
            <person name="Zhang Z."/>
            <person name="Zhang Y."/>
            <person name="Huang X."/>
            <person name="Su Z."/>
            <person name="Tong W."/>
            <person name="Li J."/>
            <person name="Tong Z."/>
            <person name="Li S."/>
            <person name="Ye J."/>
            <person name="Wang L."/>
            <person name="Fang L."/>
            <person name="Lei T."/>
            <person name="Chen C."/>
            <person name="Chen H."/>
            <person name="Xu Z."/>
            <person name="Li H."/>
            <person name="Huang H."/>
            <person name="Zhang F."/>
            <person name="Xu H."/>
            <person name="Li N."/>
            <person name="Zhao C."/>
            <person name="Li S."/>
            <person name="Dong L."/>
            <person name="Huang Y."/>
            <person name="Li L."/>
            <person name="Xi Y."/>
            <person name="Qi Q."/>
            <person name="Li W."/>
            <person name="Zhang B."/>
            <person name="Hu W."/>
            <person name="Zhang Y."/>
            <person name="Tian X."/>
            <person name="Jiao Y."/>
            <person name="Liang X."/>
            <person name="Jin J."/>
            <person name="Gao L."/>
            <person name="Zheng W."/>
            <person name="Hao B."/>
            <person name="Liu S."/>
            <person name="Wang W."/>
            <person name="Yuan L."/>
            <person name="Cao M."/>
            <person name="McDermott J."/>
            <person name="Samudrala R."/>
            <person name="Wang J."/>
            <person name="Wong G.K."/>
            <person name="Yang H."/>
        </authorList>
    </citation>
    <scope>NUCLEOTIDE SEQUENCE [LARGE SCALE GENOMIC DNA]</scope>
    <source>
        <strain evidence="3">cv. 93-11</strain>
    </source>
</reference>
<evidence type="ECO:0000256" key="1">
    <source>
        <dbReference type="SAM" id="MobiDB-lite"/>
    </source>
</evidence>
<gene>
    <name evidence="2" type="ORF">OsI_24189</name>
</gene>
<keyword evidence="3" id="KW-1185">Reference proteome</keyword>
<dbReference type="AlphaFoldDB" id="A2YG91"/>
<evidence type="ECO:0000313" key="2">
    <source>
        <dbReference type="EMBL" id="EAZ02102.1"/>
    </source>
</evidence>
<sequence>MAVTSDTVLDPLGGKSRGDSASIGAIATDDGPSREPAWTVQEVLVTEDGLAAEDGPTDGDGPADGDGLSAIVLPATEDGLLATPARLTRPVGGLTEFPLVYSRRRCPAQAVAVDQGALAAVGRRAREERATDENEAPPEVQARISAFISSISTTPPPSILGGPPASVPVTRTRRRATILEGFTPWRSPRLALQGNGTRRHTISKAQKVTMKKLGIIEEEEEANQEAVQEFEKLFDEPLPPHHVQAIAELLQIDMAAPLQPLPEVLPGVEVASPA</sequence>